<dbReference type="GO" id="GO:0004252">
    <property type="term" value="F:serine-type endopeptidase activity"/>
    <property type="evidence" value="ECO:0007669"/>
    <property type="project" value="InterPro"/>
</dbReference>
<dbReference type="STRING" id="48709.A0A1D2N316"/>
<dbReference type="Gene3D" id="2.40.10.10">
    <property type="entry name" value="Trypsin-like serine proteases"/>
    <property type="match status" value="1"/>
</dbReference>
<keyword evidence="5" id="KW-1185">Reference proteome</keyword>
<dbReference type="InterPro" id="IPR009003">
    <property type="entry name" value="Peptidase_S1_PA"/>
</dbReference>
<dbReference type="Pfam" id="PF00089">
    <property type="entry name" value="Trypsin"/>
    <property type="match status" value="1"/>
</dbReference>
<dbReference type="FunFam" id="2.40.10.10:FF:000068">
    <property type="entry name" value="transmembrane protease serine 2"/>
    <property type="match status" value="1"/>
</dbReference>
<dbReference type="CDD" id="cd00190">
    <property type="entry name" value="Tryp_SPc"/>
    <property type="match status" value="1"/>
</dbReference>
<dbReference type="SMART" id="SM00020">
    <property type="entry name" value="Tryp_SPc"/>
    <property type="match status" value="1"/>
</dbReference>
<evidence type="ECO:0000259" key="3">
    <source>
        <dbReference type="PROSITE" id="PS50240"/>
    </source>
</evidence>
<accession>A0A1D2N316</accession>
<evidence type="ECO:0000313" key="4">
    <source>
        <dbReference type="EMBL" id="ODM99659.1"/>
    </source>
</evidence>
<feature type="chain" id="PRO_5008904957" evidence="2">
    <location>
        <begin position="21"/>
        <end position="257"/>
    </location>
</feature>
<feature type="signal peptide" evidence="2">
    <location>
        <begin position="1"/>
        <end position="20"/>
    </location>
</feature>
<reference evidence="4 5" key="1">
    <citation type="journal article" date="2016" name="Genome Biol. Evol.">
        <title>Gene Family Evolution Reflects Adaptation to Soil Environmental Stressors in the Genome of the Collembolan Orchesella cincta.</title>
        <authorList>
            <person name="Faddeeva-Vakhrusheva A."/>
            <person name="Derks M.F."/>
            <person name="Anvar S.Y."/>
            <person name="Agamennone V."/>
            <person name="Suring W."/>
            <person name="Smit S."/>
            <person name="van Straalen N.M."/>
            <person name="Roelofs D."/>
        </authorList>
    </citation>
    <scope>NUCLEOTIDE SEQUENCE [LARGE SCALE GENOMIC DNA]</scope>
    <source>
        <tissue evidence="4">Mixed pool</tissue>
    </source>
</reference>
<comment type="caution">
    <text evidence="4">The sequence shown here is derived from an EMBL/GenBank/DDBJ whole genome shotgun (WGS) entry which is preliminary data.</text>
</comment>
<keyword evidence="1" id="KW-1015">Disulfide bond</keyword>
<dbReference type="PANTHER" id="PTHR24252">
    <property type="entry name" value="ACROSIN-RELATED"/>
    <property type="match status" value="1"/>
</dbReference>
<keyword evidence="2" id="KW-0732">Signal</keyword>
<dbReference type="EMBL" id="LJIJ01000264">
    <property type="protein sequence ID" value="ODM99659.1"/>
    <property type="molecule type" value="Genomic_DNA"/>
</dbReference>
<dbReference type="Proteomes" id="UP000094527">
    <property type="component" value="Unassembled WGS sequence"/>
</dbReference>
<dbReference type="GO" id="GO:0006508">
    <property type="term" value="P:proteolysis"/>
    <property type="evidence" value="ECO:0007669"/>
    <property type="project" value="InterPro"/>
</dbReference>
<dbReference type="PROSITE" id="PS00134">
    <property type="entry name" value="TRYPSIN_HIS"/>
    <property type="match status" value="1"/>
</dbReference>
<dbReference type="InterPro" id="IPR001254">
    <property type="entry name" value="Trypsin_dom"/>
</dbReference>
<evidence type="ECO:0000256" key="1">
    <source>
        <dbReference type="ARBA" id="ARBA00023157"/>
    </source>
</evidence>
<dbReference type="InterPro" id="IPR018114">
    <property type="entry name" value="TRYPSIN_HIS"/>
</dbReference>
<dbReference type="PROSITE" id="PS50240">
    <property type="entry name" value="TRYPSIN_DOM"/>
    <property type="match status" value="1"/>
</dbReference>
<sequence>METIGISLLLVLGFISKIEADIQINSYNNAGTNVKIVGGEPAYEGEFPYQVRLHYNNQFLCGGSFITVKNKHFVLTAAHCFVYSNDPKNYKVFAGDLKMSDITGNEQIRQVTRIFIHEEYRSLPNTIKNDIALLLINEPFHISDFVSPINLPRQDQSTSGTLVVTGWGRLNSYRSNTDTLQKVEIDLVSDPLCGFLVPAVRYTPKNSTLCGGLFGGKAPCNGDGGVLFEPMLMGPDIWLVLYRLDHQMYAGRHFVLV</sequence>
<dbReference type="OMA" id="LKLEINM"/>
<evidence type="ECO:0000313" key="5">
    <source>
        <dbReference type="Proteomes" id="UP000094527"/>
    </source>
</evidence>
<evidence type="ECO:0000256" key="2">
    <source>
        <dbReference type="SAM" id="SignalP"/>
    </source>
</evidence>
<protein>
    <submittedName>
        <fullName evidence="4">Trypsin-1</fullName>
    </submittedName>
</protein>
<dbReference type="AlphaFoldDB" id="A0A1D2N316"/>
<dbReference type="OrthoDB" id="60866at2759"/>
<proteinExistence type="predicted"/>
<name>A0A1D2N316_ORCCI</name>
<gene>
    <name evidence="4" type="ORF">Ocin01_07015</name>
</gene>
<dbReference type="PANTHER" id="PTHR24252:SF7">
    <property type="entry name" value="HYALIN"/>
    <property type="match status" value="1"/>
</dbReference>
<dbReference type="InterPro" id="IPR043504">
    <property type="entry name" value="Peptidase_S1_PA_chymotrypsin"/>
</dbReference>
<dbReference type="SUPFAM" id="SSF50494">
    <property type="entry name" value="Trypsin-like serine proteases"/>
    <property type="match status" value="1"/>
</dbReference>
<feature type="domain" description="Peptidase S1" evidence="3">
    <location>
        <begin position="36"/>
        <end position="257"/>
    </location>
</feature>
<organism evidence="4 5">
    <name type="scientific">Orchesella cincta</name>
    <name type="common">Springtail</name>
    <name type="synonym">Podura cincta</name>
    <dbReference type="NCBI Taxonomy" id="48709"/>
    <lineage>
        <taxon>Eukaryota</taxon>
        <taxon>Metazoa</taxon>
        <taxon>Ecdysozoa</taxon>
        <taxon>Arthropoda</taxon>
        <taxon>Hexapoda</taxon>
        <taxon>Collembola</taxon>
        <taxon>Entomobryomorpha</taxon>
        <taxon>Entomobryoidea</taxon>
        <taxon>Orchesellidae</taxon>
        <taxon>Orchesellinae</taxon>
        <taxon>Orchesella</taxon>
    </lineage>
</organism>